<dbReference type="Gene3D" id="6.10.250.2410">
    <property type="match status" value="1"/>
</dbReference>
<dbReference type="Pfam" id="PF02616">
    <property type="entry name" value="SMC_ScpA"/>
    <property type="match status" value="1"/>
</dbReference>
<evidence type="ECO:0008006" key="3">
    <source>
        <dbReference type="Google" id="ProtNLM"/>
    </source>
</evidence>
<proteinExistence type="predicted"/>
<dbReference type="PANTHER" id="PTHR33969">
    <property type="entry name" value="SEGREGATION AND CONDENSATION PROTEIN A"/>
    <property type="match status" value="1"/>
</dbReference>
<organism evidence="1 2">
    <name type="scientific">candidate division MSBL1 archaeon SCGC-AAA261D19</name>
    <dbReference type="NCBI Taxonomy" id="1698273"/>
    <lineage>
        <taxon>Archaea</taxon>
        <taxon>Methanobacteriati</taxon>
        <taxon>Methanobacteriota</taxon>
        <taxon>candidate division MSBL1</taxon>
    </lineage>
</organism>
<dbReference type="EMBL" id="LHXX01000014">
    <property type="protein sequence ID" value="KXB02495.1"/>
    <property type="molecule type" value="Genomic_DNA"/>
</dbReference>
<comment type="caution">
    <text evidence="1">The sequence shown here is derived from an EMBL/GenBank/DDBJ whole genome shotgun (WGS) entry which is preliminary data.</text>
</comment>
<dbReference type="InterPro" id="IPR023093">
    <property type="entry name" value="ScpA-like_C"/>
</dbReference>
<evidence type="ECO:0000313" key="2">
    <source>
        <dbReference type="Proteomes" id="UP000070400"/>
    </source>
</evidence>
<sequence length="222" mass="25568">MALLFDQPFQILLDLARDDKIDPWDVDIEKLADVYLSRLLETEELNLRVSGRAIHSASVLLRMKSQNLPYDGRPKKQEDELSDNVTLGLPELGPLTVIRRSPRKITLSELVGSLQRTLKEPSRKKSSKKSQVEKIVRSLDEFHLNIEKKLDEFYERIVSLTSKDQRLGLSQLLLKRSKKEMVRNLMLALFLCKRGKISLHQEDHFEEIYIQLEGKTGGESGD</sequence>
<dbReference type="InterPro" id="IPR003768">
    <property type="entry name" value="ScpA"/>
</dbReference>
<name>A0A133V7T9_9EURY</name>
<keyword evidence="2" id="KW-1185">Reference proteome</keyword>
<accession>A0A133V7T9</accession>
<reference evidence="1 2" key="1">
    <citation type="journal article" date="2016" name="Sci. Rep.">
        <title>Metabolic traits of an uncultured archaeal lineage -MSBL1- from brine pools of the Red Sea.</title>
        <authorList>
            <person name="Mwirichia R."/>
            <person name="Alam I."/>
            <person name="Rashid M."/>
            <person name="Vinu M."/>
            <person name="Ba-Alawi W."/>
            <person name="Anthony Kamau A."/>
            <person name="Kamanda Ngugi D."/>
            <person name="Goker M."/>
            <person name="Klenk H.P."/>
            <person name="Bajic V."/>
            <person name="Stingl U."/>
        </authorList>
    </citation>
    <scope>NUCLEOTIDE SEQUENCE [LARGE SCALE GENOMIC DNA]</scope>
    <source>
        <strain evidence="1">SCGC-AAA261D19</strain>
    </source>
</reference>
<gene>
    <name evidence="1" type="ORF">AKJ43_01640</name>
</gene>
<evidence type="ECO:0000313" key="1">
    <source>
        <dbReference type="EMBL" id="KXB02495.1"/>
    </source>
</evidence>
<dbReference type="AlphaFoldDB" id="A0A133V7T9"/>
<protein>
    <recommendedName>
        <fullName evidence="3">Rad21/Rec8-like protein C-terminal eukaryotic domain-containing protein</fullName>
    </recommendedName>
</protein>
<dbReference type="PANTHER" id="PTHR33969:SF2">
    <property type="entry name" value="SEGREGATION AND CONDENSATION PROTEIN A"/>
    <property type="match status" value="1"/>
</dbReference>
<dbReference type="Gene3D" id="1.10.10.580">
    <property type="entry name" value="Structural maintenance of chromosome 1. Chain E"/>
    <property type="match status" value="1"/>
</dbReference>
<dbReference type="Proteomes" id="UP000070400">
    <property type="component" value="Unassembled WGS sequence"/>
</dbReference>